<dbReference type="Pfam" id="PF20266">
    <property type="entry name" value="Mab-21_C"/>
    <property type="match status" value="1"/>
</dbReference>
<name>A0ABM1ZBH6_AEDAL</name>
<evidence type="ECO:0000259" key="2">
    <source>
        <dbReference type="Pfam" id="PF20266"/>
    </source>
</evidence>
<dbReference type="GeneID" id="109397693"/>
<evidence type="ECO:0000313" key="3">
    <source>
        <dbReference type="EnsemblMetazoa" id="AALFPA23_016888.P24669"/>
    </source>
</evidence>
<keyword evidence="4" id="KW-1185">Reference proteome</keyword>
<dbReference type="PANTHER" id="PTHR10656">
    <property type="entry name" value="CELL FATE DETERMINING PROTEIN MAB21-RELATED"/>
    <property type="match status" value="1"/>
</dbReference>
<accession>A0ABM1ZBH6</accession>
<feature type="region of interest" description="Disordered" evidence="1">
    <location>
        <begin position="888"/>
        <end position="987"/>
    </location>
</feature>
<dbReference type="RefSeq" id="XP_019525536.2">
    <property type="nucleotide sequence ID" value="XM_019669991.3"/>
</dbReference>
<feature type="compositionally biased region" description="Acidic residues" evidence="1">
    <location>
        <begin position="292"/>
        <end position="305"/>
    </location>
</feature>
<organism evidence="3 4">
    <name type="scientific">Aedes albopictus</name>
    <name type="common">Asian tiger mosquito</name>
    <name type="synonym">Stegomyia albopicta</name>
    <dbReference type="NCBI Taxonomy" id="7160"/>
    <lineage>
        <taxon>Eukaryota</taxon>
        <taxon>Metazoa</taxon>
        <taxon>Ecdysozoa</taxon>
        <taxon>Arthropoda</taxon>
        <taxon>Hexapoda</taxon>
        <taxon>Insecta</taxon>
        <taxon>Pterygota</taxon>
        <taxon>Neoptera</taxon>
        <taxon>Endopterygota</taxon>
        <taxon>Diptera</taxon>
        <taxon>Nematocera</taxon>
        <taxon>Culicoidea</taxon>
        <taxon>Culicidae</taxon>
        <taxon>Culicinae</taxon>
        <taxon>Aedini</taxon>
        <taxon>Aedes</taxon>
        <taxon>Stegomyia</taxon>
    </lineage>
</organism>
<dbReference type="InterPro" id="IPR024810">
    <property type="entry name" value="MAB21L/cGLR"/>
</dbReference>
<feature type="compositionally biased region" description="Basic and acidic residues" evidence="1">
    <location>
        <begin position="1"/>
        <end position="10"/>
    </location>
</feature>
<reference evidence="3" key="2">
    <citation type="submission" date="2025-05" db="UniProtKB">
        <authorList>
            <consortium name="EnsemblMetazoa"/>
        </authorList>
    </citation>
    <scope>IDENTIFICATION</scope>
    <source>
        <strain evidence="3">Foshan</strain>
    </source>
</reference>
<dbReference type="EnsemblMetazoa" id="AALFPA23_016888.R24669">
    <property type="protein sequence ID" value="AALFPA23_016888.P24669"/>
    <property type="gene ID" value="AALFPA23_016888"/>
</dbReference>
<dbReference type="Gene3D" id="1.10.1410.40">
    <property type="match status" value="1"/>
</dbReference>
<dbReference type="PANTHER" id="PTHR10656:SF69">
    <property type="entry name" value="MAB-21-LIKE HHH_H2TH-LIKE DOMAIN-CONTAINING PROTEIN"/>
    <property type="match status" value="1"/>
</dbReference>
<feature type="compositionally biased region" description="Polar residues" evidence="1">
    <location>
        <begin position="271"/>
        <end position="284"/>
    </location>
</feature>
<dbReference type="InterPro" id="IPR046906">
    <property type="entry name" value="Mab-21_HhH/H2TH-like"/>
</dbReference>
<dbReference type="Proteomes" id="UP000069940">
    <property type="component" value="Unassembled WGS sequence"/>
</dbReference>
<evidence type="ECO:0000256" key="1">
    <source>
        <dbReference type="SAM" id="MobiDB-lite"/>
    </source>
</evidence>
<feature type="compositionally biased region" description="Polar residues" evidence="1">
    <location>
        <begin position="921"/>
        <end position="938"/>
    </location>
</feature>
<feature type="compositionally biased region" description="Basic and acidic residues" evidence="1">
    <location>
        <begin position="27"/>
        <end position="40"/>
    </location>
</feature>
<protein>
    <recommendedName>
        <fullName evidence="2">Mab-21-like HhH/H2TH-like domain-containing protein</fullName>
    </recommendedName>
</protein>
<feature type="region of interest" description="Disordered" evidence="1">
    <location>
        <begin position="1"/>
        <end position="83"/>
    </location>
</feature>
<evidence type="ECO:0000313" key="4">
    <source>
        <dbReference type="Proteomes" id="UP000069940"/>
    </source>
</evidence>
<reference evidence="4" key="1">
    <citation type="journal article" date="2015" name="Proc. Natl. Acad. Sci. U.S.A.">
        <title>Genome sequence of the Asian Tiger mosquito, Aedes albopictus, reveals insights into its biology, genetics, and evolution.</title>
        <authorList>
            <person name="Chen X.G."/>
            <person name="Jiang X."/>
            <person name="Gu J."/>
            <person name="Xu M."/>
            <person name="Wu Y."/>
            <person name="Deng Y."/>
            <person name="Zhang C."/>
            <person name="Bonizzoni M."/>
            <person name="Dermauw W."/>
            <person name="Vontas J."/>
            <person name="Armbruster P."/>
            <person name="Huang X."/>
            <person name="Yang Y."/>
            <person name="Zhang H."/>
            <person name="He W."/>
            <person name="Peng H."/>
            <person name="Liu Y."/>
            <person name="Wu K."/>
            <person name="Chen J."/>
            <person name="Lirakis M."/>
            <person name="Topalis P."/>
            <person name="Van Leeuwen T."/>
            <person name="Hall A.B."/>
            <person name="Jiang X."/>
            <person name="Thorpe C."/>
            <person name="Mueller R.L."/>
            <person name="Sun C."/>
            <person name="Waterhouse R.M."/>
            <person name="Yan G."/>
            <person name="Tu Z.J."/>
            <person name="Fang X."/>
            <person name="James A.A."/>
        </authorList>
    </citation>
    <scope>NUCLEOTIDE SEQUENCE [LARGE SCALE GENOMIC DNA]</scope>
    <source>
        <strain evidence="4">Foshan</strain>
    </source>
</reference>
<proteinExistence type="predicted"/>
<feature type="domain" description="Mab-21-like HhH/H2TH-like" evidence="2">
    <location>
        <begin position="586"/>
        <end position="672"/>
    </location>
</feature>
<feature type="compositionally biased region" description="Basic residues" evidence="1">
    <location>
        <begin position="904"/>
        <end position="919"/>
    </location>
</feature>
<feature type="compositionally biased region" description="Polar residues" evidence="1">
    <location>
        <begin position="894"/>
        <end position="903"/>
    </location>
</feature>
<feature type="region of interest" description="Disordered" evidence="1">
    <location>
        <begin position="270"/>
        <end position="305"/>
    </location>
</feature>
<sequence>MGHSTSKERSNPNNPWEAEIARKKRREQNAKERAAELKRLEKQRKRAEKEANRRKNDKKKRKSKLEELKDTEPPPIVRKSKALLEESDYDSEAIRRMKDQLAFNSDIFVLNQLLLGVQFYGNYERDMWDAVERNRREENDRNGKISRHCKTVILPDRLEEAVDQRVKFLAKHGPHKNALQPLHTQTCYVIHENIEISNPGETSVYSILTDAPVYKLELEDGFDEKIGGKRRSANAHHGYVKLKSVEYIKPNNPSPLDVIDRANAAIYGESSGVNRNMTKQRNGKSSSTSESDTMDEEDDDEDEVNDVPIVNFGKLKFRDSIAIKMPKLANGGGIYGTNSLLNPSTSTSSTSPPSSEYDYAYITAINTHQPLSVMKSVNDDQPLSTTVLPDYCVTTINCSSELNQGYYSDDESDADKLLYLAKNGLPMKSTPTEYITERKQYLNSKGFLAYFINLFQDTLAYDLGIKRENLDNATWKGAIIYCDQWEIVPAIVCPWPREASEWIQRKREVKINPLTKQKFQWPTAPMIQKVKSFGCHVIPTGYAPKVGTNRHRQLEWKIVFPEAERYLESCLTNTHVKIYMLTKLLLKTFVDPALVTNMNMFGNEHLRAHLFWQCESNYAAWPEDYVGEALLRFLNGLLDRIKTHKLPDYFLPSRNLFENIPERVLVELHKRIFRITENPVMHLMIALRNMKLPGGQTTFYPKLKIKRIYSVLIIDNPLKIVNPRFRDENENLAAEDSATEDQEKEVAVGSIAYFNKQEVESRKQRTRIVRFMEAEKKKIEQQDERRASTDSIDLMFFSTFQFSPLKHMENLRRQLIYNIFVQHFIEMAQVSYVFRALNQGLIYLKQAERICSLLTDDHGVEESRQFLSKIFSLRNEIQKAISNASYRPALPKRASSSVQSPQQRRIRMKSPKQNGRKGRPSYSNVSPDALSPENTPRQTPERSRKRSARQVATTVQVHHAVRTSPPTSTSDEQEDMSRLLGNITIGA</sequence>
<dbReference type="SMART" id="SM01265">
    <property type="entry name" value="Mab-21"/>
    <property type="match status" value="1"/>
</dbReference>